<gene>
    <name evidence="2" type="ORF">SDC9_85995</name>
</gene>
<name>A0A644ZER2_9ZZZZ</name>
<dbReference type="InterPro" id="IPR015927">
    <property type="entry name" value="Peptidase_S24_S26A/B/C"/>
</dbReference>
<organism evidence="2">
    <name type="scientific">bioreactor metagenome</name>
    <dbReference type="NCBI Taxonomy" id="1076179"/>
    <lineage>
        <taxon>unclassified sequences</taxon>
        <taxon>metagenomes</taxon>
        <taxon>ecological metagenomes</taxon>
    </lineage>
</organism>
<dbReference type="Gene3D" id="2.10.109.10">
    <property type="entry name" value="Umud Fragment, subunit A"/>
    <property type="match status" value="1"/>
</dbReference>
<accession>A0A644ZER2</accession>
<dbReference type="InterPro" id="IPR036286">
    <property type="entry name" value="LexA/Signal_pep-like_sf"/>
</dbReference>
<feature type="domain" description="Peptidase S24/S26A/S26B/S26C" evidence="1">
    <location>
        <begin position="24"/>
        <end position="135"/>
    </location>
</feature>
<protein>
    <recommendedName>
        <fullName evidence="1">Peptidase S24/S26A/S26B/S26C domain-containing protein</fullName>
    </recommendedName>
</protein>
<evidence type="ECO:0000313" key="2">
    <source>
        <dbReference type="EMBL" id="MPM39362.1"/>
    </source>
</evidence>
<evidence type="ECO:0000259" key="1">
    <source>
        <dbReference type="Pfam" id="PF00717"/>
    </source>
</evidence>
<dbReference type="SUPFAM" id="SSF51306">
    <property type="entry name" value="LexA/Signal peptidase"/>
    <property type="match status" value="1"/>
</dbReference>
<dbReference type="EMBL" id="VSSQ01008613">
    <property type="protein sequence ID" value="MPM39362.1"/>
    <property type="molecule type" value="Genomic_DNA"/>
</dbReference>
<dbReference type="CDD" id="cd06529">
    <property type="entry name" value="S24_LexA-like"/>
    <property type="match status" value="1"/>
</dbReference>
<comment type="caution">
    <text evidence="2">The sequence shown here is derived from an EMBL/GenBank/DDBJ whole genome shotgun (WGS) entry which is preliminary data.</text>
</comment>
<dbReference type="AlphaFoldDB" id="A0A644ZER2"/>
<reference evidence="2" key="1">
    <citation type="submission" date="2019-08" db="EMBL/GenBank/DDBJ databases">
        <authorList>
            <person name="Kucharzyk K."/>
            <person name="Murdoch R.W."/>
            <person name="Higgins S."/>
            <person name="Loffler F."/>
        </authorList>
    </citation>
    <scope>NUCLEOTIDE SEQUENCE</scope>
</reference>
<dbReference type="InterPro" id="IPR039418">
    <property type="entry name" value="LexA-like"/>
</dbReference>
<sequence>MRGSNLRVLATTVDAGNNENIELVEEKAKAGYKSGFADPEYIKILPTFSLPFLSASKKYRTFQISGDSMLPIPDKSFVTGEFIQNWNLIRDRQAYIVLTIDDGIVFKVVENRIKAEGKLVMYSLNPLYEPYELNVSEIREVWKFVHYISPELPDPMLPRNELQSTVAEMKRDLDKIKRQLGSGR</sequence>
<proteinExistence type="predicted"/>
<dbReference type="Pfam" id="PF00717">
    <property type="entry name" value="Peptidase_S24"/>
    <property type="match status" value="1"/>
</dbReference>